<organism evidence="1 2">
    <name type="scientific">Pseudolycoriella hygida</name>
    <dbReference type="NCBI Taxonomy" id="35572"/>
    <lineage>
        <taxon>Eukaryota</taxon>
        <taxon>Metazoa</taxon>
        <taxon>Ecdysozoa</taxon>
        <taxon>Arthropoda</taxon>
        <taxon>Hexapoda</taxon>
        <taxon>Insecta</taxon>
        <taxon>Pterygota</taxon>
        <taxon>Neoptera</taxon>
        <taxon>Endopterygota</taxon>
        <taxon>Diptera</taxon>
        <taxon>Nematocera</taxon>
        <taxon>Sciaroidea</taxon>
        <taxon>Sciaridae</taxon>
        <taxon>Pseudolycoriella</taxon>
    </lineage>
</organism>
<gene>
    <name evidence="1" type="ORF">Bhyg_03286</name>
</gene>
<evidence type="ECO:0000313" key="2">
    <source>
        <dbReference type="Proteomes" id="UP001151699"/>
    </source>
</evidence>
<accession>A0A9Q0NEL1</accession>
<proteinExistence type="predicted"/>
<keyword evidence="2" id="KW-1185">Reference proteome</keyword>
<protein>
    <submittedName>
        <fullName evidence="1">Uncharacterized protein</fullName>
    </submittedName>
</protein>
<reference evidence="1" key="1">
    <citation type="submission" date="2022-07" db="EMBL/GenBank/DDBJ databases">
        <authorList>
            <person name="Trinca V."/>
            <person name="Uliana J.V.C."/>
            <person name="Torres T.T."/>
            <person name="Ward R.J."/>
            <person name="Monesi N."/>
        </authorList>
    </citation>
    <scope>NUCLEOTIDE SEQUENCE</scope>
    <source>
        <strain evidence="1">HSMRA1968</strain>
        <tissue evidence="1">Whole embryos</tissue>
    </source>
</reference>
<dbReference type="EMBL" id="WJQU01000001">
    <property type="protein sequence ID" value="KAJ6648061.1"/>
    <property type="molecule type" value="Genomic_DNA"/>
</dbReference>
<sequence>MFSPLLKSCFPYALHPLLYDEQNGENKISVLNSRNNGNGNAIESSSCGIGKRYLPPPCEPPPPTPLSNARRVAEIEYAVPFLRRYENASRNGNAVIYENSSMNALCDVHSKRTGRCNFVEM</sequence>
<evidence type="ECO:0000313" key="1">
    <source>
        <dbReference type="EMBL" id="KAJ6648061.1"/>
    </source>
</evidence>
<comment type="caution">
    <text evidence="1">The sequence shown here is derived from an EMBL/GenBank/DDBJ whole genome shotgun (WGS) entry which is preliminary data.</text>
</comment>
<name>A0A9Q0NEL1_9DIPT</name>
<dbReference type="AlphaFoldDB" id="A0A9Q0NEL1"/>
<dbReference type="Proteomes" id="UP001151699">
    <property type="component" value="Chromosome A"/>
</dbReference>